<name>F7QZ22_9LACO</name>
<organism evidence="1 2">
    <name type="scientific">Ligilactobacillus ruminis SPM0211</name>
    <dbReference type="NCBI Taxonomy" id="1040964"/>
    <lineage>
        <taxon>Bacteria</taxon>
        <taxon>Bacillati</taxon>
        <taxon>Bacillota</taxon>
        <taxon>Bacilli</taxon>
        <taxon>Lactobacillales</taxon>
        <taxon>Lactobacillaceae</taxon>
        <taxon>Ligilactobacillus</taxon>
    </lineage>
</organism>
<comment type="caution">
    <text evidence="1">The sequence shown here is derived from an EMBL/GenBank/DDBJ whole genome shotgun (WGS) entry which is preliminary data.</text>
</comment>
<sequence length="39" mass="4514">MHYKQNFIHSKTLLDLKKEPPLYEAAHEAANILKAAKHN</sequence>
<gene>
    <name evidence="1" type="ORF">LRU_00664</name>
</gene>
<proteinExistence type="predicted"/>
<protein>
    <submittedName>
        <fullName evidence="1">Uncharacterized protein</fullName>
    </submittedName>
</protein>
<dbReference type="AlphaFoldDB" id="F7QZ22"/>
<dbReference type="Proteomes" id="UP000002971">
    <property type="component" value="Unassembled WGS sequence"/>
</dbReference>
<evidence type="ECO:0000313" key="1">
    <source>
        <dbReference type="EMBL" id="EGM53528.1"/>
    </source>
</evidence>
<evidence type="ECO:0000313" key="2">
    <source>
        <dbReference type="Proteomes" id="UP000002971"/>
    </source>
</evidence>
<dbReference type="EMBL" id="AFOJ01000002">
    <property type="protein sequence ID" value="EGM53528.1"/>
    <property type="molecule type" value="Genomic_DNA"/>
</dbReference>
<accession>F7QZ22</accession>
<reference evidence="1 2" key="1">
    <citation type="journal article" date="2011" name="J. Bacteriol.">
        <title>Genome Sequence of Lactobacillus ruminis SPM0211, Isolated from a Fecal Sample from a Healthy Korean.</title>
        <authorList>
            <person name="Lee S."/>
            <person name="Cho Y.J."/>
            <person name="Lee A.H."/>
            <person name="Chun J."/>
            <person name="Ha N.J."/>
            <person name="Ko G."/>
        </authorList>
    </citation>
    <scope>NUCLEOTIDE SEQUENCE [LARGE SCALE GENOMIC DNA]</scope>
    <source>
        <strain evidence="1 2">SPM0211</strain>
    </source>
</reference>